<dbReference type="Gene3D" id="3.40.50.10090">
    <property type="match status" value="2"/>
</dbReference>
<name>A0A0A2GX01_9FLAO</name>
<feature type="domain" description="Tetrapyrrole biosynthesis uroporphyrinogen III synthase" evidence="1">
    <location>
        <begin position="32"/>
        <end position="213"/>
    </location>
</feature>
<dbReference type="EMBL" id="JSAQ01000001">
    <property type="protein sequence ID" value="KGO06836.1"/>
    <property type="molecule type" value="Genomic_DNA"/>
</dbReference>
<dbReference type="GO" id="GO:0006780">
    <property type="term" value="P:uroporphyrinogen III biosynthetic process"/>
    <property type="evidence" value="ECO:0007669"/>
    <property type="project" value="InterPro"/>
</dbReference>
<dbReference type="PATRIC" id="fig|1300343.5.peg.528"/>
<evidence type="ECO:0000259" key="1">
    <source>
        <dbReference type="Pfam" id="PF02602"/>
    </source>
</evidence>
<comment type="caution">
    <text evidence="2">The sequence shown here is derived from an EMBL/GenBank/DDBJ whole genome shotgun (WGS) entry which is preliminary data.</text>
</comment>
<gene>
    <name evidence="2" type="ORF">NV36_08250</name>
</gene>
<protein>
    <recommendedName>
        <fullName evidence="1">Tetrapyrrole biosynthesis uroporphyrinogen III synthase domain-containing protein</fullName>
    </recommendedName>
</protein>
<dbReference type="RefSeq" id="WP_035326059.1">
    <property type="nucleotide sequence ID" value="NZ_CP015125.1"/>
</dbReference>
<evidence type="ECO:0000313" key="2">
    <source>
        <dbReference type="EMBL" id="KGO06836.1"/>
    </source>
</evidence>
<reference evidence="2 3" key="1">
    <citation type="submission" date="2014-10" db="EMBL/GenBank/DDBJ databases">
        <title>Draft genome sequence of the proteorhodopsin-containing marine bacterium Dokdonia donghaensis.</title>
        <authorList>
            <person name="Gomez-Consarnau L."/>
            <person name="Gonzalez J.M."/>
            <person name="Riedel T."/>
            <person name="Jaenicke S."/>
            <person name="Wagner-Doebler I."/>
            <person name="Fuhrman J.A."/>
        </authorList>
    </citation>
    <scope>NUCLEOTIDE SEQUENCE [LARGE SCALE GENOMIC DNA]</scope>
    <source>
        <strain evidence="2 3">DSW-1</strain>
    </source>
</reference>
<dbReference type="SUPFAM" id="SSF69618">
    <property type="entry name" value="HemD-like"/>
    <property type="match status" value="1"/>
</dbReference>
<dbReference type="CDD" id="cd06578">
    <property type="entry name" value="HemD"/>
    <property type="match status" value="1"/>
</dbReference>
<dbReference type="PANTHER" id="PTHR12390">
    <property type="entry name" value="UROPORPHYRINOGEN III SYNTHASE"/>
    <property type="match status" value="1"/>
</dbReference>
<dbReference type="InterPro" id="IPR003754">
    <property type="entry name" value="4pyrrol_synth_uPrphyn_synth"/>
</dbReference>
<dbReference type="GO" id="GO:0005829">
    <property type="term" value="C:cytosol"/>
    <property type="evidence" value="ECO:0007669"/>
    <property type="project" value="TreeGrafter"/>
</dbReference>
<dbReference type="InterPro" id="IPR039793">
    <property type="entry name" value="UROS/Hem4"/>
</dbReference>
<dbReference type="InterPro" id="IPR036108">
    <property type="entry name" value="4pyrrol_syn_uPrphyn_synt_sf"/>
</dbReference>
<dbReference type="GO" id="GO:0004852">
    <property type="term" value="F:uroporphyrinogen-III synthase activity"/>
    <property type="evidence" value="ECO:0007669"/>
    <property type="project" value="InterPro"/>
</dbReference>
<dbReference type="KEGG" id="ddo:I597_0521"/>
<proteinExistence type="predicted"/>
<evidence type="ECO:0000313" key="3">
    <source>
        <dbReference type="Proteomes" id="UP000030140"/>
    </source>
</evidence>
<dbReference type="Proteomes" id="UP000030140">
    <property type="component" value="Unassembled WGS sequence"/>
</dbReference>
<sequence length="226" mass="25171">MTVLSTKKLKPNQRELLLNAGLQFVEYDGIRTQEVAFTLSRKLKNIIITSQNGVRALCNNLSSEQLESIKSCFAVGIKTTALLAENGIKVTKTAQNGEELARFIAQNHKNESFTYFCGKQRRDELPTLLKENNVACEEVVVYETHQITQSFDRTFDGILFFSPSGVNAFAKANKNTRTIDSIAFCIGETTATTARLHFKKVIVSNATTIESTIAKAVKILKEESRI</sequence>
<dbReference type="AlphaFoldDB" id="A0A0A2GX01"/>
<organism evidence="2 3">
    <name type="scientific">Dokdonia donghaensis DSW-1</name>
    <dbReference type="NCBI Taxonomy" id="1300343"/>
    <lineage>
        <taxon>Bacteria</taxon>
        <taxon>Pseudomonadati</taxon>
        <taxon>Bacteroidota</taxon>
        <taxon>Flavobacteriia</taxon>
        <taxon>Flavobacteriales</taxon>
        <taxon>Flavobacteriaceae</taxon>
        <taxon>Dokdonia</taxon>
    </lineage>
</organism>
<dbReference type="PANTHER" id="PTHR12390:SF0">
    <property type="entry name" value="UROPORPHYRINOGEN-III SYNTHASE"/>
    <property type="match status" value="1"/>
</dbReference>
<accession>A0A0A2GX01</accession>
<dbReference type="OrthoDB" id="1523900at2"/>
<dbReference type="Pfam" id="PF02602">
    <property type="entry name" value="HEM4"/>
    <property type="match status" value="1"/>
</dbReference>
<keyword evidence="3" id="KW-1185">Reference proteome</keyword>